<dbReference type="Proteomes" id="UP000681967">
    <property type="component" value="Unassembled WGS sequence"/>
</dbReference>
<feature type="region of interest" description="Disordered" evidence="1">
    <location>
        <begin position="1"/>
        <end position="80"/>
    </location>
</feature>
<dbReference type="AlphaFoldDB" id="A0A8S3AUN6"/>
<organism evidence="2 3">
    <name type="scientific">Rotaria magnacalcarata</name>
    <dbReference type="NCBI Taxonomy" id="392030"/>
    <lineage>
        <taxon>Eukaryota</taxon>
        <taxon>Metazoa</taxon>
        <taxon>Spiralia</taxon>
        <taxon>Gnathifera</taxon>
        <taxon>Rotifera</taxon>
        <taxon>Eurotatoria</taxon>
        <taxon>Bdelloidea</taxon>
        <taxon>Philodinida</taxon>
        <taxon>Philodinidae</taxon>
        <taxon>Rotaria</taxon>
    </lineage>
</organism>
<reference evidence="2" key="1">
    <citation type="submission" date="2021-02" db="EMBL/GenBank/DDBJ databases">
        <authorList>
            <person name="Nowell W R."/>
        </authorList>
    </citation>
    <scope>NUCLEOTIDE SEQUENCE</scope>
</reference>
<feature type="non-terminal residue" evidence="2">
    <location>
        <position position="1"/>
    </location>
</feature>
<evidence type="ECO:0000256" key="1">
    <source>
        <dbReference type="SAM" id="MobiDB-lite"/>
    </source>
</evidence>
<name>A0A8S3AUN6_9BILA</name>
<evidence type="ECO:0000313" key="2">
    <source>
        <dbReference type="EMBL" id="CAF4767108.1"/>
    </source>
</evidence>
<dbReference type="EMBL" id="CAJOBH010132916">
    <property type="protein sequence ID" value="CAF4767108.1"/>
    <property type="molecule type" value="Genomic_DNA"/>
</dbReference>
<sequence length="80" mass="8862">TPTPRRSSPFNFNDSPRKIDSSSSMDTGDGGFFTDIAPRNAPKSPKPPPMIQQSSTDEWKQVLKNRSARSSAEQRPMVPN</sequence>
<feature type="compositionally biased region" description="Polar residues" evidence="1">
    <location>
        <begin position="1"/>
        <end position="14"/>
    </location>
</feature>
<comment type="caution">
    <text evidence="2">The sequence shown here is derived from an EMBL/GenBank/DDBJ whole genome shotgun (WGS) entry which is preliminary data.</text>
</comment>
<feature type="non-terminal residue" evidence="2">
    <location>
        <position position="80"/>
    </location>
</feature>
<gene>
    <name evidence="2" type="ORF">BYL167_LOCUS46757</name>
</gene>
<evidence type="ECO:0000313" key="3">
    <source>
        <dbReference type="Proteomes" id="UP000681967"/>
    </source>
</evidence>
<protein>
    <submittedName>
        <fullName evidence="2">Uncharacterized protein</fullName>
    </submittedName>
</protein>
<accession>A0A8S3AUN6</accession>
<proteinExistence type="predicted"/>